<keyword evidence="10 13" id="KW-0067">ATP-binding</keyword>
<sequence>MTDPHEDAWLAGRPDIVAAARILAGGGLVAFPTETVYGLGANARDDKAVARIFEAKGRPRFNPLIVHLPDAGAVAACAVLDARARRLAEAFWPGPLTMVLPRRPDSGLGLLVSAGLDTVGVRVPAHPLARALLRAAALPVAAPSANLSGTVSPTTAAHVREGLGSRVDWILEGGPCQVGLESTIVDLTTAQPVLLRPGAITREALAQALGEPVLHADAGDENAPRSPGRLLRHYAPTTPVRLNATEARPGEVLLGFGPVDGATLNLSPAGDLVEAAANLFAMLRALDHEGARGIAVSPVPAHGLGEALNDRLRRAAHS</sequence>
<feature type="binding site" evidence="14">
    <location>
        <position position="122"/>
    </location>
    <ligand>
        <name>L-threonine</name>
        <dbReference type="ChEBI" id="CHEBI:57926"/>
    </ligand>
</feature>
<dbReference type="InterPro" id="IPR010923">
    <property type="entry name" value="T(6)A37_SUA5"/>
</dbReference>
<keyword evidence="9 13" id="KW-0547">Nucleotide-binding</keyword>
<keyword evidence="7 13" id="KW-0819">tRNA processing</keyword>
<evidence type="ECO:0000256" key="5">
    <source>
        <dbReference type="ARBA" id="ARBA00022490"/>
    </source>
</evidence>
<evidence type="ECO:0000256" key="7">
    <source>
        <dbReference type="ARBA" id="ARBA00022694"/>
    </source>
</evidence>
<evidence type="ECO:0000256" key="11">
    <source>
        <dbReference type="ARBA" id="ARBA00029774"/>
    </source>
</evidence>
<proteinExistence type="inferred from homology"/>
<feature type="binding site" evidence="14">
    <location>
        <position position="67"/>
    </location>
    <ligand>
        <name>L-threonine</name>
        <dbReference type="ChEBI" id="CHEBI:57926"/>
    </ligand>
</feature>
<feature type="binding site" evidence="14">
    <location>
        <position position="118"/>
    </location>
    <ligand>
        <name>ATP</name>
        <dbReference type="ChEBI" id="CHEBI:30616"/>
    </ligand>
</feature>
<dbReference type="FunFam" id="3.90.870.10:FF:000009">
    <property type="entry name" value="Threonylcarbamoyl-AMP synthase, putative"/>
    <property type="match status" value="1"/>
</dbReference>
<gene>
    <name evidence="16" type="ORF">ROR02_26370</name>
</gene>
<evidence type="ECO:0000256" key="1">
    <source>
        <dbReference type="ARBA" id="ARBA00004496"/>
    </source>
</evidence>
<dbReference type="PROSITE" id="PS51163">
    <property type="entry name" value="YRDC"/>
    <property type="match status" value="1"/>
</dbReference>
<evidence type="ECO:0000256" key="6">
    <source>
        <dbReference type="ARBA" id="ARBA00022679"/>
    </source>
</evidence>
<evidence type="ECO:0000256" key="13">
    <source>
        <dbReference type="PIRNR" id="PIRNR004930"/>
    </source>
</evidence>
<evidence type="ECO:0000256" key="8">
    <source>
        <dbReference type="ARBA" id="ARBA00022695"/>
    </source>
</evidence>
<dbReference type="RefSeq" id="WP_246135543.1">
    <property type="nucleotide sequence ID" value="NZ_BJZO01000084.1"/>
</dbReference>
<dbReference type="EMBL" id="BJZO01000084">
    <property type="protein sequence ID" value="GEO82506.1"/>
    <property type="molecule type" value="Genomic_DNA"/>
</dbReference>
<dbReference type="NCBIfam" id="TIGR00057">
    <property type="entry name" value="L-threonylcarbamoyladenylate synthase"/>
    <property type="match status" value="1"/>
</dbReference>
<dbReference type="InterPro" id="IPR005145">
    <property type="entry name" value="Sua5_C"/>
</dbReference>
<evidence type="ECO:0000256" key="10">
    <source>
        <dbReference type="ARBA" id="ARBA00022840"/>
    </source>
</evidence>
<dbReference type="InterPro" id="IPR038385">
    <property type="entry name" value="Sua5/YwlC_C"/>
</dbReference>
<dbReference type="InterPro" id="IPR017945">
    <property type="entry name" value="DHBP_synth_RibB-like_a/b_dom"/>
</dbReference>
<evidence type="ECO:0000313" key="17">
    <source>
        <dbReference type="Proteomes" id="UP000321567"/>
    </source>
</evidence>
<protein>
    <recommendedName>
        <fullName evidence="4 13">Threonylcarbamoyl-AMP synthase</fullName>
        <shortName evidence="13">TC-AMP synthase</shortName>
        <ecNumber evidence="3 13">2.7.7.87</ecNumber>
    </recommendedName>
    <alternativeName>
        <fullName evidence="11 13">L-threonylcarbamoyladenylate synthase</fullName>
    </alternativeName>
</protein>
<dbReference type="GO" id="GO:0008033">
    <property type="term" value="P:tRNA processing"/>
    <property type="evidence" value="ECO:0007669"/>
    <property type="project" value="UniProtKB-KW"/>
</dbReference>
<evidence type="ECO:0000256" key="14">
    <source>
        <dbReference type="PIRSR" id="PIRSR004930-1"/>
    </source>
</evidence>
<organism evidence="16 17">
    <name type="scientific">Pararhodospirillum oryzae</name>
    <dbReference type="NCBI Taxonomy" id="478448"/>
    <lineage>
        <taxon>Bacteria</taxon>
        <taxon>Pseudomonadati</taxon>
        <taxon>Pseudomonadota</taxon>
        <taxon>Alphaproteobacteria</taxon>
        <taxon>Rhodospirillales</taxon>
        <taxon>Rhodospirillaceae</taxon>
        <taxon>Pararhodospirillum</taxon>
    </lineage>
</organism>
<feature type="binding site" evidence="14">
    <location>
        <position position="182"/>
    </location>
    <ligand>
        <name>L-threonine</name>
        <dbReference type="ChEBI" id="CHEBI:57926"/>
    </ligand>
</feature>
<keyword evidence="5 13" id="KW-0963">Cytoplasm</keyword>
<dbReference type="SUPFAM" id="SSF55821">
    <property type="entry name" value="YrdC/RibB"/>
    <property type="match status" value="1"/>
</dbReference>
<reference evidence="16 17" key="1">
    <citation type="submission" date="2019-07" db="EMBL/GenBank/DDBJ databases">
        <title>Whole genome shotgun sequence of Rhodospirillum oryzae NBRC 107573.</title>
        <authorList>
            <person name="Hosoyama A."/>
            <person name="Uohara A."/>
            <person name="Ohji S."/>
            <person name="Ichikawa N."/>
        </authorList>
    </citation>
    <scope>NUCLEOTIDE SEQUENCE [LARGE SCALE GENOMIC DNA]</scope>
    <source>
        <strain evidence="16 17">NBRC 107573</strain>
    </source>
</reference>
<comment type="function">
    <text evidence="13">Required for the formation of a threonylcarbamoyl group on adenosine at position 37 (t(6)A37) in tRNAs that read codons beginning with adenine.</text>
</comment>
<comment type="subcellular location">
    <subcellularLocation>
        <location evidence="1 13">Cytoplasm</location>
    </subcellularLocation>
</comment>
<feature type="binding site" evidence="14">
    <location>
        <position position="62"/>
    </location>
    <ligand>
        <name>ATP</name>
        <dbReference type="ChEBI" id="CHEBI:30616"/>
    </ligand>
</feature>
<comment type="caution">
    <text evidence="16">The sequence shown here is derived from an EMBL/GenBank/DDBJ whole genome shotgun (WGS) entry which is preliminary data.</text>
</comment>
<dbReference type="EC" id="2.7.7.87" evidence="3 13"/>
<feature type="binding site" evidence="14">
    <location>
        <position position="234"/>
    </location>
    <ligand>
        <name>ATP</name>
        <dbReference type="ChEBI" id="CHEBI:30616"/>
    </ligand>
</feature>
<comment type="catalytic activity">
    <reaction evidence="12 13">
        <text>L-threonine + hydrogencarbonate + ATP = L-threonylcarbamoyladenylate + diphosphate + H2O</text>
        <dbReference type="Rhea" id="RHEA:36407"/>
        <dbReference type="ChEBI" id="CHEBI:15377"/>
        <dbReference type="ChEBI" id="CHEBI:17544"/>
        <dbReference type="ChEBI" id="CHEBI:30616"/>
        <dbReference type="ChEBI" id="CHEBI:33019"/>
        <dbReference type="ChEBI" id="CHEBI:57926"/>
        <dbReference type="ChEBI" id="CHEBI:73682"/>
        <dbReference type="EC" id="2.7.7.87"/>
    </reaction>
</comment>
<dbReference type="InterPro" id="IPR050156">
    <property type="entry name" value="TC-AMP_synthase_SUA5"/>
</dbReference>
<dbReference type="Gene3D" id="3.90.870.10">
    <property type="entry name" value="DHBP synthase"/>
    <property type="match status" value="1"/>
</dbReference>
<evidence type="ECO:0000256" key="12">
    <source>
        <dbReference type="ARBA" id="ARBA00048366"/>
    </source>
</evidence>
<feature type="binding site" evidence="14">
    <location>
        <position position="144"/>
    </location>
    <ligand>
        <name>ATP</name>
        <dbReference type="ChEBI" id="CHEBI:30616"/>
    </ligand>
</feature>
<dbReference type="GO" id="GO:0000049">
    <property type="term" value="F:tRNA binding"/>
    <property type="evidence" value="ECO:0007669"/>
    <property type="project" value="TreeGrafter"/>
</dbReference>
<evidence type="ECO:0000256" key="4">
    <source>
        <dbReference type="ARBA" id="ARBA00015492"/>
    </source>
</evidence>
<feature type="binding site" evidence="14">
    <location>
        <position position="35"/>
    </location>
    <ligand>
        <name>L-threonine</name>
        <dbReference type="ChEBI" id="CHEBI:57926"/>
    </ligand>
</feature>
<evidence type="ECO:0000259" key="15">
    <source>
        <dbReference type="PROSITE" id="PS51163"/>
    </source>
</evidence>
<dbReference type="GO" id="GO:0006450">
    <property type="term" value="P:regulation of translational fidelity"/>
    <property type="evidence" value="ECO:0007669"/>
    <property type="project" value="TreeGrafter"/>
</dbReference>
<dbReference type="Pfam" id="PF01300">
    <property type="entry name" value="Sua5_yciO_yrdC"/>
    <property type="match status" value="1"/>
</dbReference>
<evidence type="ECO:0000256" key="9">
    <source>
        <dbReference type="ARBA" id="ARBA00022741"/>
    </source>
</evidence>
<dbReference type="PANTHER" id="PTHR17490:SF16">
    <property type="entry name" value="THREONYLCARBAMOYL-AMP SYNTHASE"/>
    <property type="match status" value="1"/>
</dbReference>
<name>A0A512HAM5_9PROT</name>
<dbReference type="AlphaFoldDB" id="A0A512HAM5"/>
<dbReference type="GO" id="GO:0061710">
    <property type="term" value="F:L-threonylcarbamoyladenylate synthase"/>
    <property type="evidence" value="ECO:0007669"/>
    <property type="project" value="UniProtKB-EC"/>
</dbReference>
<feature type="domain" description="YrdC-like" evidence="15">
    <location>
        <begin position="13"/>
        <end position="200"/>
    </location>
</feature>
<feature type="binding site" evidence="14">
    <location>
        <position position="58"/>
    </location>
    <ligand>
        <name>ATP</name>
        <dbReference type="ChEBI" id="CHEBI:30616"/>
    </ligand>
</feature>
<evidence type="ECO:0000256" key="2">
    <source>
        <dbReference type="ARBA" id="ARBA00007663"/>
    </source>
</evidence>
<dbReference type="PIRSF" id="PIRSF004930">
    <property type="entry name" value="Tln_factor_SUA5"/>
    <property type="match status" value="1"/>
</dbReference>
<feature type="binding site" evidence="14">
    <location>
        <position position="152"/>
    </location>
    <ligand>
        <name>ATP</name>
        <dbReference type="ChEBI" id="CHEBI:30616"/>
    </ligand>
</feature>
<dbReference type="Pfam" id="PF03481">
    <property type="entry name" value="Sua5_C"/>
    <property type="match status" value="1"/>
</dbReference>
<accession>A0A512HAM5</accession>
<feature type="binding site" evidence="14">
    <location>
        <position position="142"/>
    </location>
    <ligand>
        <name>L-threonine</name>
        <dbReference type="ChEBI" id="CHEBI:57926"/>
    </ligand>
</feature>
<keyword evidence="6 13" id="KW-0808">Transferase</keyword>
<feature type="binding site" evidence="14">
    <location>
        <position position="196"/>
    </location>
    <ligand>
        <name>ATP</name>
        <dbReference type="ChEBI" id="CHEBI:30616"/>
    </ligand>
</feature>
<dbReference type="Proteomes" id="UP000321567">
    <property type="component" value="Unassembled WGS sequence"/>
</dbReference>
<dbReference type="GO" id="GO:0005737">
    <property type="term" value="C:cytoplasm"/>
    <property type="evidence" value="ECO:0007669"/>
    <property type="project" value="UniProtKB-SubCell"/>
</dbReference>
<dbReference type="PANTHER" id="PTHR17490">
    <property type="entry name" value="SUA5"/>
    <property type="match status" value="1"/>
</dbReference>
<keyword evidence="17" id="KW-1185">Reference proteome</keyword>
<keyword evidence="8 13" id="KW-0548">Nucleotidyltransferase</keyword>
<dbReference type="GO" id="GO:0005524">
    <property type="term" value="F:ATP binding"/>
    <property type="evidence" value="ECO:0007669"/>
    <property type="project" value="UniProtKB-UniRule"/>
</dbReference>
<comment type="similarity">
    <text evidence="2 13">Belongs to the SUA5 family.</text>
</comment>
<dbReference type="InterPro" id="IPR006070">
    <property type="entry name" value="Sua5-like_dom"/>
</dbReference>
<evidence type="ECO:0000313" key="16">
    <source>
        <dbReference type="EMBL" id="GEO82506.1"/>
    </source>
</evidence>
<dbReference type="GO" id="GO:0003725">
    <property type="term" value="F:double-stranded RNA binding"/>
    <property type="evidence" value="ECO:0007669"/>
    <property type="project" value="UniProtKB-UniRule"/>
</dbReference>
<dbReference type="Gene3D" id="3.40.50.11030">
    <property type="entry name" value="Threonylcarbamoyl-AMP synthase, C-terminal domain"/>
    <property type="match status" value="1"/>
</dbReference>
<evidence type="ECO:0000256" key="3">
    <source>
        <dbReference type="ARBA" id="ARBA00012584"/>
    </source>
</evidence>